<feature type="non-terminal residue" evidence="1">
    <location>
        <position position="1"/>
    </location>
</feature>
<protein>
    <submittedName>
        <fullName evidence="1">Uncharacterized protein</fullName>
    </submittedName>
</protein>
<evidence type="ECO:0000313" key="1">
    <source>
        <dbReference type="EMBL" id="GAF77131.1"/>
    </source>
</evidence>
<feature type="non-terminal residue" evidence="1">
    <location>
        <position position="337"/>
    </location>
</feature>
<name>X0SPS5_9ZZZZ</name>
<dbReference type="SUPFAM" id="SSF52540">
    <property type="entry name" value="P-loop containing nucleoside triphosphate hydrolases"/>
    <property type="match status" value="1"/>
</dbReference>
<gene>
    <name evidence="1" type="ORF">S01H1_18040</name>
</gene>
<organism evidence="1">
    <name type="scientific">marine sediment metagenome</name>
    <dbReference type="NCBI Taxonomy" id="412755"/>
    <lineage>
        <taxon>unclassified sequences</taxon>
        <taxon>metagenomes</taxon>
        <taxon>ecological metagenomes</taxon>
    </lineage>
</organism>
<dbReference type="InterPro" id="IPR027417">
    <property type="entry name" value="P-loop_NTPase"/>
</dbReference>
<accession>X0SPS5</accession>
<dbReference type="AlphaFoldDB" id="X0SPS5"/>
<reference evidence="1" key="1">
    <citation type="journal article" date="2014" name="Front. Microbiol.">
        <title>High frequency of phylogenetically diverse reductive dehalogenase-homologous genes in deep subseafloor sedimentary metagenomes.</title>
        <authorList>
            <person name="Kawai M."/>
            <person name="Futagami T."/>
            <person name="Toyoda A."/>
            <person name="Takaki Y."/>
            <person name="Nishi S."/>
            <person name="Hori S."/>
            <person name="Arai W."/>
            <person name="Tsubouchi T."/>
            <person name="Morono Y."/>
            <person name="Uchiyama I."/>
            <person name="Ito T."/>
            <person name="Fujiyama A."/>
            <person name="Inagaki F."/>
            <person name="Takami H."/>
        </authorList>
    </citation>
    <scope>NUCLEOTIDE SEQUENCE</scope>
    <source>
        <strain evidence="1">Expedition CK06-06</strain>
    </source>
</reference>
<dbReference type="Gene3D" id="3.40.50.300">
    <property type="entry name" value="P-loop containing nucleotide triphosphate hydrolases"/>
    <property type="match status" value="1"/>
</dbReference>
<comment type="caution">
    <text evidence="1">The sequence shown here is derived from an EMBL/GenBank/DDBJ whole genome shotgun (WGS) entry which is preliminary data.</text>
</comment>
<dbReference type="EMBL" id="BARS01009615">
    <property type="protein sequence ID" value="GAF77131.1"/>
    <property type="molecule type" value="Genomic_DNA"/>
</dbReference>
<sequence>DELTMDLDELVPDGAVTVALTGQNGTGKSTLFSLALTPWRIPPHIDDPYAHFGSEGLRELFFSHGTEQYRSRIVYKQTPKTKNQKAFLHHQGPTGWEPYLMPDNTVSDSKASTYDRCLEHLLGAQSLFYLSAFRSQGAVKLSEYENAKALMEDLLSLHEPKHLRKKTKLVAREIRRAFEATKDAAAALEEKKEQTGTLALQISTIQNETPRLAEEKTAAASAVAIAQAELAAAATAEGENVRVRKQREDVEVQLAETRVRHRAEVIRVEGDILKGGERLEQAKNASITSHGRLEARKQSVENRAFRAEQLLLRKEEIDFAVQRVQTLNQTIPTTEAE</sequence>
<proteinExistence type="predicted"/>